<dbReference type="InterPro" id="IPR019734">
    <property type="entry name" value="TPR_rpt"/>
</dbReference>
<feature type="compositionally biased region" description="Pro residues" evidence="1">
    <location>
        <begin position="47"/>
        <end position="57"/>
    </location>
</feature>
<reference evidence="2" key="1">
    <citation type="submission" date="2018-05" db="EMBL/GenBank/DDBJ databases">
        <authorList>
            <person name="Lanie J.A."/>
            <person name="Ng W.-L."/>
            <person name="Kazmierczak K.M."/>
            <person name="Andrzejewski T.M."/>
            <person name="Davidsen T.M."/>
            <person name="Wayne K.J."/>
            <person name="Tettelin H."/>
            <person name="Glass J.I."/>
            <person name="Rusch D."/>
            <person name="Podicherti R."/>
            <person name="Tsui H.-C.T."/>
            <person name="Winkler M.E."/>
        </authorList>
    </citation>
    <scope>NUCLEOTIDE SEQUENCE</scope>
</reference>
<dbReference type="PROSITE" id="PS50293">
    <property type="entry name" value="TPR_REGION"/>
    <property type="match status" value="1"/>
</dbReference>
<dbReference type="EMBL" id="UINC01221142">
    <property type="protein sequence ID" value="SVE49349.1"/>
    <property type="molecule type" value="Genomic_DNA"/>
</dbReference>
<evidence type="ECO:0000313" key="2">
    <source>
        <dbReference type="EMBL" id="SVE49349.1"/>
    </source>
</evidence>
<dbReference type="AlphaFoldDB" id="A0A383DYE2"/>
<accession>A0A383DYE2</accession>
<dbReference type="PROSITE" id="PS50005">
    <property type="entry name" value="TPR"/>
    <property type="match status" value="1"/>
</dbReference>
<gene>
    <name evidence="2" type="ORF">METZ01_LOCUS502203</name>
</gene>
<dbReference type="InterPro" id="IPR011990">
    <property type="entry name" value="TPR-like_helical_dom_sf"/>
</dbReference>
<dbReference type="Pfam" id="PF13428">
    <property type="entry name" value="TPR_14"/>
    <property type="match status" value="1"/>
</dbReference>
<evidence type="ECO:0000256" key="1">
    <source>
        <dbReference type="SAM" id="MobiDB-lite"/>
    </source>
</evidence>
<proteinExistence type="predicted"/>
<dbReference type="SMART" id="SM00028">
    <property type="entry name" value="TPR"/>
    <property type="match status" value="1"/>
</dbReference>
<sequence>DAGEDSEPDDIDESEPAPVEEEPHDLPGDDEVAALGEGLFEDDDASPPAPEPVPPARLSPTRTASKPVSQQANLPAEAKPLPIELVSDQDDLGDPLAASPPAEPERVAGVSQLPGRHTKELTALLLEFDQDSTDSAEETEDEIEALAEPVATLTLADLYARQGHHEQALEIYQRILSADPDNAAARRGAAPRT</sequence>
<feature type="non-terminal residue" evidence="2">
    <location>
        <position position="1"/>
    </location>
</feature>
<name>A0A383DYE2_9ZZZZ</name>
<protein>
    <submittedName>
        <fullName evidence="2">Uncharacterized protein</fullName>
    </submittedName>
</protein>
<organism evidence="2">
    <name type="scientific">marine metagenome</name>
    <dbReference type="NCBI Taxonomy" id="408172"/>
    <lineage>
        <taxon>unclassified sequences</taxon>
        <taxon>metagenomes</taxon>
        <taxon>ecological metagenomes</taxon>
    </lineage>
</organism>
<feature type="compositionally biased region" description="Acidic residues" evidence="1">
    <location>
        <begin position="1"/>
        <end position="32"/>
    </location>
</feature>
<dbReference type="Gene3D" id="1.25.40.10">
    <property type="entry name" value="Tetratricopeptide repeat domain"/>
    <property type="match status" value="1"/>
</dbReference>
<dbReference type="SUPFAM" id="SSF48452">
    <property type="entry name" value="TPR-like"/>
    <property type="match status" value="1"/>
</dbReference>
<feature type="compositionally biased region" description="Polar residues" evidence="1">
    <location>
        <begin position="60"/>
        <end position="73"/>
    </location>
</feature>
<feature type="region of interest" description="Disordered" evidence="1">
    <location>
        <begin position="1"/>
        <end position="115"/>
    </location>
</feature>